<dbReference type="STRING" id="48709.A0A1D2MPN4"/>
<dbReference type="GO" id="GO:0016791">
    <property type="term" value="F:phosphatase activity"/>
    <property type="evidence" value="ECO:0007669"/>
    <property type="project" value="TreeGrafter"/>
</dbReference>
<dbReference type="Proteomes" id="UP000094527">
    <property type="component" value="Unassembled WGS sequence"/>
</dbReference>
<dbReference type="InterPro" id="IPR023214">
    <property type="entry name" value="HAD_sf"/>
</dbReference>
<dbReference type="EMBL" id="LJIJ01000743">
    <property type="protein sequence ID" value="ODM94831.1"/>
    <property type="molecule type" value="Genomic_DNA"/>
</dbReference>
<sequence length="266" mass="29744">MGQSVVVESQLRIFNTGFCGANKLCKISKFNFVNMVGMYHPVTHVIFDMDGLLLDSETRYDDAHVMVCQKYGKEFTFEASKAAMGKTPRGTAETIVEVLDLPITTDQFLEEIEGFYGAVFQKYIEFMPGVERLVKHFKENNVPIAIGSNSKKSNFELKCKHHAKFFQSFHHIVLAGDDPDVKNGKPAPDVYLVAAKRFEEPPKDMKNVLVFEDSVSGVKAGIEAGAQVVWIPNPTVDIKSAPVSATLVLPSLEKFEPEWFNLPSYK</sequence>
<dbReference type="SFLD" id="SFLDG01135">
    <property type="entry name" value="C1.5.6:_HAD__Beta-PGM__Phospha"/>
    <property type="match status" value="1"/>
</dbReference>
<dbReference type="NCBIfam" id="TIGR01509">
    <property type="entry name" value="HAD-SF-IA-v3"/>
    <property type="match status" value="1"/>
</dbReference>
<dbReference type="Gene3D" id="3.40.50.1000">
    <property type="entry name" value="HAD superfamily/HAD-like"/>
    <property type="match status" value="1"/>
</dbReference>
<dbReference type="InterPro" id="IPR006439">
    <property type="entry name" value="HAD-SF_hydro_IA"/>
</dbReference>
<name>A0A1D2MPN4_ORCCI</name>
<protein>
    <submittedName>
        <fullName evidence="1">Pseudouridine-5'-phosphatase</fullName>
    </submittedName>
</protein>
<keyword evidence="2" id="KW-1185">Reference proteome</keyword>
<organism evidence="1 2">
    <name type="scientific">Orchesella cincta</name>
    <name type="common">Springtail</name>
    <name type="synonym">Podura cincta</name>
    <dbReference type="NCBI Taxonomy" id="48709"/>
    <lineage>
        <taxon>Eukaryota</taxon>
        <taxon>Metazoa</taxon>
        <taxon>Ecdysozoa</taxon>
        <taxon>Arthropoda</taxon>
        <taxon>Hexapoda</taxon>
        <taxon>Collembola</taxon>
        <taxon>Entomobryomorpha</taxon>
        <taxon>Entomobryoidea</taxon>
        <taxon>Orchesellidae</taxon>
        <taxon>Orchesellinae</taxon>
        <taxon>Orchesella</taxon>
    </lineage>
</organism>
<reference evidence="1 2" key="1">
    <citation type="journal article" date="2016" name="Genome Biol. Evol.">
        <title>Gene Family Evolution Reflects Adaptation to Soil Environmental Stressors in the Genome of the Collembolan Orchesella cincta.</title>
        <authorList>
            <person name="Faddeeva-Vakhrusheva A."/>
            <person name="Derks M.F."/>
            <person name="Anvar S.Y."/>
            <person name="Agamennone V."/>
            <person name="Suring W."/>
            <person name="Smit S."/>
            <person name="van Straalen N.M."/>
            <person name="Roelofs D."/>
        </authorList>
    </citation>
    <scope>NUCLEOTIDE SEQUENCE [LARGE SCALE GENOMIC DNA]</scope>
    <source>
        <tissue evidence="1">Mixed pool</tissue>
    </source>
</reference>
<dbReference type="FunFam" id="3.40.50.1000:FF:000055">
    <property type="entry name" value="Haloacid dehalogenase-like hydrolase family protein"/>
    <property type="match status" value="1"/>
</dbReference>
<dbReference type="SUPFAM" id="SSF56784">
    <property type="entry name" value="HAD-like"/>
    <property type="match status" value="1"/>
</dbReference>
<dbReference type="PANTHER" id="PTHR18901">
    <property type="entry name" value="2-DEOXYGLUCOSE-6-PHOSPHATE PHOSPHATASE 2"/>
    <property type="match status" value="1"/>
</dbReference>
<evidence type="ECO:0000313" key="2">
    <source>
        <dbReference type="Proteomes" id="UP000094527"/>
    </source>
</evidence>
<evidence type="ECO:0000313" key="1">
    <source>
        <dbReference type="EMBL" id="ODM94831.1"/>
    </source>
</evidence>
<dbReference type="InterPro" id="IPR023198">
    <property type="entry name" value="PGP-like_dom2"/>
</dbReference>
<accession>A0A1D2MPN4</accession>
<dbReference type="InterPro" id="IPR036412">
    <property type="entry name" value="HAD-like_sf"/>
</dbReference>
<dbReference type="SFLD" id="SFLDG01129">
    <property type="entry name" value="C1.5:_HAD__Beta-PGM__Phosphata"/>
    <property type="match status" value="1"/>
</dbReference>
<dbReference type="OrthoDB" id="40579at2759"/>
<dbReference type="SFLD" id="SFLDS00003">
    <property type="entry name" value="Haloacid_Dehalogenase"/>
    <property type="match status" value="1"/>
</dbReference>
<dbReference type="Pfam" id="PF00702">
    <property type="entry name" value="Hydrolase"/>
    <property type="match status" value="1"/>
</dbReference>
<dbReference type="OMA" id="YHGRRPM"/>
<comment type="caution">
    <text evidence="1">The sequence shown here is derived from an EMBL/GenBank/DDBJ whole genome shotgun (WGS) entry which is preliminary data.</text>
</comment>
<dbReference type="AlphaFoldDB" id="A0A1D2MPN4"/>
<dbReference type="PANTHER" id="PTHR18901:SF38">
    <property type="entry name" value="PSEUDOURIDINE-5'-PHOSPHATASE"/>
    <property type="match status" value="1"/>
</dbReference>
<proteinExistence type="predicted"/>
<gene>
    <name evidence="1" type="ORF">Ocin01_11851</name>
</gene>
<dbReference type="Gene3D" id="1.10.150.240">
    <property type="entry name" value="Putative phosphatase, domain 2"/>
    <property type="match status" value="1"/>
</dbReference>